<reference evidence="4 5" key="1">
    <citation type="submission" date="2023-03" db="EMBL/GenBank/DDBJ databases">
        <title>Bacillus Genome Sequencing.</title>
        <authorList>
            <person name="Dunlap C."/>
        </authorList>
    </citation>
    <scope>NUCLEOTIDE SEQUENCE [LARGE SCALE GENOMIC DNA]</scope>
    <source>
        <strain evidence="4 5">B-4107</strain>
    </source>
</reference>
<dbReference type="Proteomes" id="UP001341820">
    <property type="component" value="Unassembled WGS sequence"/>
</dbReference>
<keyword evidence="5" id="KW-1185">Reference proteome</keyword>
<proteinExistence type="inferred from homology"/>
<evidence type="ECO:0000259" key="3">
    <source>
        <dbReference type="Pfam" id="PF09335"/>
    </source>
</evidence>
<organism evidence="4 5">
    <name type="scientific">Shouchella miscanthi</name>
    <dbReference type="NCBI Taxonomy" id="2598861"/>
    <lineage>
        <taxon>Bacteria</taxon>
        <taxon>Bacillati</taxon>
        <taxon>Bacillota</taxon>
        <taxon>Bacilli</taxon>
        <taxon>Bacillales</taxon>
        <taxon>Bacillaceae</taxon>
        <taxon>Shouchella</taxon>
    </lineage>
</organism>
<feature type="transmembrane region" description="Helical" evidence="2">
    <location>
        <begin position="144"/>
        <end position="163"/>
    </location>
</feature>
<dbReference type="EMBL" id="JAROAS010000024">
    <property type="protein sequence ID" value="MED4128975.1"/>
    <property type="molecule type" value="Genomic_DNA"/>
</dbReference>
<dbReference type="InterPro" id="IPR051311">
    <property type="entry name" value="DedA_domain"/>
</dbReference>
<comment type="similarity">
    <text evidence="1">Belongs to the DedA family.</text>
</comment>
<dbReference type="PANTHER" id="PTHR42709:SF9">
    <property type="entry name" value="ALKALINE PHOSPHATASE LIKE PROTEIN"/>
    <property type="match status" value="1"/>
</dbReference>
<evidence type="ECO:0000256" key="2">
    <source>
        <dbReference type="SAM" id="Phobius"/>
    </source>
</evidence>
<protein>
    <submittedName>
        <fullName evidence="4">DedA family protein</fullName>
    </submittedName>
</protein>
<sequence length="209" mass="23893">MDVLKEFIMQYGYFGVFVSLVAGLIGLPVPDEVLLITFGYLSYIDYFHISTTVIVCFLGSVIGMSLSYFLGIKLGAPFLEKYGPRFYFSIKKQRSVQQLLNKHGKWFILLGFFIPGVRHLMGYLSGIAKFSYKSYICLTSIGSAVWASLFVFTGYGLGVRWLFIRDDIYAHKMLYTSLFSTLLILSLITYFIYKSISVNKKKLVRSKEQ</sequence>
<evidence type="ECO:0000313" key="5">
    <source>
        <dbReference type="Proteomes" id="UP001341820"/>
    </source>
</evidence>
<feature type="transmembrane region" description="Helical" evidence="2">
    <location>
        <begin position="49"/>
        <end position="71"/>
    </location>
</feature>
<keyword evidence="2" id="KW-0472">Membrane</keyword>
<keyword evidence="2" id="KW-1133">Transmembrane helix</keyword>
<feature type="transmembrane region" description="Helical" evidence="2">
    <location>
        <begin position="106"/>
        <end position="124"/>
    </location>
</feature>
<feature type="transmembrane region" description="Helical" evidence="2">
    <location>
        <begin position="12"/>
        <end position="29"/>
    </location>
</feature>
<gene>
    <name evidence="4" type="ORF">P5F74_12575</name>
</gene>
<evidence type="ECO:0000313" key="4">
    <source>
        <dbReference type="EMBL" id="MED4128975.1"/>
    </source>
</evidence>
<evidence type="ECO:0000256" key="1">
    <source>
        <dbReference type="ARBA" id="ARBA00010792"/>
    </source>
</evidence>
<feature type="transmembrane region" description="Helical" evidence="2">
    <location>
        <begin position="175"/>
        <end position="193"/>
    </location>
</feature>
<dbReference type="Pfam" id="PF09335">
    <property type="entry name" value="VTT_dom"/>
    <property type="match status" value="1"/>
</dbReference>
<accession>A0ABU6NLM1</accession>
<dbReference type="PANTHER" id="PTHR42709">
    <property type="entry name" value="ALKALINE PHOSPHATASE LIKE PROTEIN"/>
    <property type="match status" value="1"/>
</dbReference>
<name>A0ABU6NLM1_9BACI</name>
<keyword evidence="2" id="KW-0812">Transmembrane</keyword>
<feature type="domain" description="VTT" evidence="3">
    <location>
        <begin position="29"/>
        <end position="155"/>
    </location>
</feature>
<dbReference type="InterPro" id="IPR032816">
    <property type="entry name" value="VTT_dom"/>
</dbReference>
<dbReference type="RefSeq" id="WP_052008019.1">
    <property type="nucleotide sequence ID" value="NZ_CP042163.1"/>
</dbReference>
<comment type="caution">
    <text evidence="4">The sequence shown here is derived from an EMBL/GenBank/DDBJ whole genome shotgun (WGS) entry which is preliminary data.</text>
</comment>